<dbReference type="PANTHER" id="PTHR21615">
    <property type="entry name" value="CYCLIN N-TERMINAL DOMAIN-CONTAINING PROTEIN 1"/>
    <property type="match status" value="1"/>
</dbReference>
<proteinExistence type="predicted"/>
<dbReference type="SUPFAM" id="SSF47954">
    <property type="entry name" value="Cyclin-like"/>
    <property type="match status" value="1"/>
</dbReference>
<dbReference type="Proteomes" id="UP000326759">
    <property type="component" value="Unassembled WGS sequence"/>
</dbReference>
<evidence type="ECO:0000313" key="1">
    <source>
        <dbReference type="EMBL" id="KAB7497365.1"/>
    </source>
</evidence>
<dbReference type="EMBL" id="SEYY01020350">
    <property type="protein sequence ID" value="KAB7497365.1"/>
    <property type="molecule type" value="Genomic_DNA"/>
</dbReference>
<dbReference type="GO" id="GO:0035861">
    <property type="term" value="C:site of double-strand break"/>
    <property type="evidence" value="ECO:0007669"/>
    <property type="project" value="TreeGrafter"/>
</dbReference>
<dbReference type="OrthoDB" id="6377531at2759"/>
<dbReference type="PANTHER" id="PTHR21615:SF2">
    <property type="entry name" value="CYCLIN N-TERMINAL DOMAIN-CONTAINING PROTEIN 1"/>
    <property type="match status" value="1"/>
</dbReference>
<name>A0A5N5STX5_9CRUS</name>
<dbReference type="Gene3D" id="1.10.472.10">
    <property type="entry name" value="Cyclin-like"/>
    <property type="match status" value="1"/>
</dbReference>
<dbReference type="GO" id="GO:0007131">
    <property type="term" value="P:reciprocal meiotic recombination"/>
    <property type="evidence" value="ECO:0007669"/>
    <property type="project" value="TreeGrafter"/>
</dbReference>
<dbReference type="InterPro" id="IPR036915">
    <property type="entry name" value="Cyclin-like_sf"/>
</dbReference>
<evidence type="ECO:0000313" key="2">
    <source>
        <dbReference type="Proteomes" id="UP000326759"/>
    </source>
</evidence>
<dbReference type="AlphaFoldDB" id="A0A5N5STX5"/>
<protein>
    <submittedName>
        <fullName evidence="1">Uncharacterized protein</fullName>
    </submittedName>
</protein>
<reference evidence="1 2" key="1">
    <citation type="journal article" date="2019" name="PLoS Biol.">
        <title>Sex chromosomes control vertical transmission of feminizing Wolbachia symbionts in an isopod.</title>
        <authorList>
            <person name="Becking T."/>
            <person name="Chebbi M.A."/>
            <person name="Giraud I."/>
            <person name="Moumen B."/>
            <person name="Laverre T."/>
            <person name="Caubet Y."/>
            <person name="Peccoud J."/>
            <person name="Gilbert C."/>
            <person name="Cordaux R."/>
        </authorList>
    </citation>
    <scope>NUCLEOTIDE SEQUENCE [LARGE SCALE GENOMIC DNA]</scope>
    <source>
        <strain evidence="1">ANa2</strain>
        <tissue evidence="1">Whole body excluding digestive tract and cuticle</tissue>
    </source>
</reference>
<gene>
    <name evidence="1" type="ORF">Anas_14502</name>
</gene>
<keyword evidence="2" id="KW-1185">Reference proteome</keyword>
<organism evidence="1 2">
    <name type="scientific">Armadillidium nasatum</name>
    <dbReference type="NCBI Taxonomy" id="96803"/>
    <lineage>
        <taxon>Eukaryota</taxon>
        <taxon>Metazoa</taxon>
        <taxon>Ecdysozoa</taxon>
        <taxon>Arthropoda</taxon>
        <taxon>Crustacea</taxon>
        <taxon>Multicrustacea</taxon>
        <taxon>Malacostraca</taxon>
        <taxon>Eumalacostraca</taxon>
        <taxon>Peracarida</taxon>
        <taxon>Isopoda</taxon>
        <taxon>Oniscidea</taxon>
        <taxon>Crinocheta</taxon>
        <taxon>Armadillidiidae</taxon>
        <taxon>Armadillidium</taxon>
    </lineage>
</organism>
<sequence>MEEEDRTEDQKRLLKEVQIKVGQQAPLRVLTCLWIASKLTTHKRGITKESVKEILMEVGLNISINAICKSEIRILKQINFNCYGSSTLPEYIGVLVAYVGTNLHSGDTLPLTTDGQKLDSIFQTALQVLEFVYFNYENVYDEIFY</sequence>
<comment type="caution">
    <text evidence="1">The sequence shown here is derived from an EMBL/GenBank/DDBJ whole genome shotgun (WGS) entry which is preliminary data.</text>
</comment>
<accession>A0A5N5STX5</accession>
<feature type="non-terminal residue" evidence="1">
    <location>
        <position position="145"/>
    </location>
</feature>